<gene>
    <name evidence="2" type="ORF">GSPATT00028251001</name>
</gene>
<proteinExistence type="predicted"/>
<keyword evidence="3" id="KW-1185">Reference proteome</keyword>
<feature type="transmembrane region" description="Helical" evidence="1">
    <location>
        <begin position="104"/>
        <end position="123"/>
    </location>
</feature>
<dbReference type="OMA" id="IANQSQF"/>
<sequence length="143" mass="17042">MQSFINQLKQANIQQLLSKETFKDIPIQLKAIRLSYEIEQNPGALLEIFKCRNRNDDVIQQAIKIANQSQFDNQEIVKNIRIEQFQYQQKLKQIQQKHMLKMGLILYGVLLSLHLGIQGWYYLEYDLWLSNPGISEYHTNRFR</sequence>
<dbReference type="OrthoDB" id="301096at2759"/>
<evidence type="ECO:0000313" key="3">
    <source>
        <dbReference type="Proteomes" id="UP000000600"/>
    </source>
</evidence>
<keyword evidence="1" id="KW-0472">Membrane</keyword>
<organism evidence="2 3">
    <name type="scientific">Paramecium tetraurelia</name>
    <dbReference type="NCBI Taxonomy" id="5888"/>
    <lineage>
        <taxon>Eukaryota</taxon>
        <taxon>Sar</taxon>
        <taxon>Alveolata</taxon>
        <taxon>Ciliophora</taxon>
        <taxon>Intramacronucleata</taxon>
        <taxon>Oligohymenophorea</taxon>
        <taxon>Peniculida</taxon>
        <taxon>Parameciidae</taxon>
        <taxon>Paramecium</taxon>
    </lineage>
</organism>
<dbReference type="InParanoid" id="A0BF99"/>
<dbReference type="RefSeq" id="XP_001424614.1">
    <property type="nucleotide sequence ID" value="XM_001424577.1"/>
</dbReference>
<dbReference type="EMBL" id="CT867990">
    <property type="protein sequence ID" value="CAK57216.1"/>
    <property type="molecule type" value="Genomic_DNA"/>
</dbReference>
<dbReference type="Proteomes" id="UP000000600">
    <property type="component" value="Unassembled WGS sequence"/>
</dbReference>
<dbReference type="KEGG" id="ptm:GSPATT00028251001"/>
<protein>
    <submittedName>
        <fullName evidence="2">Uncharacterized protein</fullName>
    </submittedName>
</protein>
<dbReference type="AlphaFoldDB" id="A0BF99"/>
<keyword evidence="1" id="KW-0812">Transmembrane</keyword>
<evidence type="ECO:0000256" key="1">
    <source>
        <dbReference type="SAM" id="Phobius"/>
    </source>
</evidence>
<dbReference type="GeneID" id="5010398"/>
<name>A0BF99_PARTE</name>
<evidence type="ECO:0000313" key="2">
    <source>
        <dbReference type="EMBL" id="CAK57216.1"/>
    </source>
</evidence>
<reference evidence="2 3" key="1">
    <citation type="journal article" date="2006" name="Nature">
        <title>Global trends of whole-genome duplications revealed by the ciliate Paramecium tetraurelia.</title>
        <authorList>
            <consortium name="Genoscope"/>
            <person name="Aury J.-M."/>
            <person name="Jaillon O."/>
            <person name="Duret L."/>
            <person name="Noel B."/>
            <person name="Jubin C."/>
            <person name="Porcel B.M."/>
            <person name="Segurens B."/>
            <person name="Daubin V."/>
            <person name="Anthouard V."/>
            <person name="Aiach N."/>
            <person name="Arnaiz O."/>
            <person name="Billaut A."/>
            <person name="Beisson J."/>
            <person name="Blanc I."/>
            <person name="Bouhouche K."/>
            <person name="Camara F."/>
            <person name="Duharcourt S."/>
            <person name="Guigo R."/>
            <person name="Gogendeau D."/>
            <person name="Katinka M."/>
            <person name="Keller A.-M."/>
            <person name="Kissmehl R."/>
            <person name="Klotz C."/>
            <person name="Koll F."/>
            <person name="Le Moue A."/>
            <person name="Lepere C."/>
            <person name="Malinsky S."/>
            <person name="Nowacki M."/>
            <person name="Nowak J.K."/>
            <person name="Plattner H."/>
            <person name="Poulain J."/>
            <person name="Ruiz F."/>
            <person name="Serrano V."/>
            <person name="Zagulski M."/>
            <person name="Dessen P."/>
            <person name="Betermier M."/>
            <person name="Weissenbach J."/>
            <person name="Scarpelli C."/>
            <person name="Schachter V."/>
            <person name="Sperling L."/>
            <person name="Meyer E."/>
            <person name="Cohen J."/>
            <person name="Wincker P."/>
        </authorList>
    </citation>
    <scope>NUCLEOTIDE SEQUENCE [LARGE SCALE GENOMIC DNA]</scope>
    <source>
        <strain evidence="2 3">Stock d4-2</strain>
    </source>
</reference>
<dbReference type="HOGENOM" id="CLU_1809901_0_0_1"/>
<accession>A0BF99</accession>
<keyword evidence="1" id="KW-1133">Transmembrane helix</keyword>